<evidence type="ECO:0000313" key="4">
    <source>
        <dbReference type="Proteomes" id="UP000789706"/>
    </source>
</evidence>
<evidence type="ECO:0000313" key="3">
    <source>
        <dbReference type="EMBL" id="CAG8441723.1"/>
    </source>
</evidence>
<dbReference type="Gene3D" id="3.90.1150.10">
    <property type="entry name" value="Aspartate Aminotransferase, domain 1"/>
    <property type="match status" value="1"/>
</dbReference>
<dbReference type="PANTHER" id="PTHR14237:SF80">
    <property type="entry name" value="MOLYBDENUM COFACTOR SULFURASE"/>
    <property type="match status" value="1"/>
</dbReference>
<reference evidence="3" key="1">
    <citation type="submission" date="2021-06" db="EMBL/GenBank/DDBJ databases">
        <authorList>
            <person name="Kallberg Y."/>
            <person name="Tangrot J."/>
            <person name="Rosling A."/>
        </authorList>
    </citation>
    <scope>NUCLEOTIDE SEQUENCE</scope>
    <source>
        <strain evidence="3">AZ414A</strain>
    </source>
</reference>
<dbReference type="Pfam" id="PF00266">
    <property type="entry name" value="Aminotran_5"/>
    <property type="match status" value="2"/>
</dbReference>
<dbReference type="InterPro" id="IPR015422">
    <property type="entry name" value="PyrdxlP-dep_Trfase_small"/>
</dbReference>
<gene>
    <name evidence="3" type="ORF">DEBURN_LOCUS1496</name>
</gene>
<dbReference type="EMBL" id="CAJVPK010000066">
    <property type="protein sequence ID" value="CAG8441723.1"/>
    <property type="molecule type" value="Genomic_DNA"/>
</dbReference>
<evidence type="ECO:0000259" key="2">
    <source>
        <dbReference type="Pfam" id="PF03476"/>
    </source>
</evidence>
<dbReference type="Gene3D" id="3.40.640.10">
    <property type="entry name" value="Type I PLP-dependent aspartate aminotransferase-like (Major domain)"/>
    <property type="match status" value="2"/>
</dbReference>
<comment type="caution">
    <text evidence="3">The sequence shown here is derived from an EMBL/GenBank/DDBJ whole genome shotgun (WGS) entry which is preliminary data.</text>
</comment>
<accession>A0A9N8YNM6</accession>
<dbReference type="SUPFAM" id="SSF53383">
    <property type="entry name" value="PLP-dependent transferases"/>
    <property type="match status" value="1"/>
</dbReference>
<dbReference type="Proteomes" id="UP000789706">
    <property type="component" value="Unassembled WGS sequence"/>
</dbReference>
<sequence length="534" mass="61185">MSFSQKIKNFEIEKNEFLREFSNQYGYNGKIDIIRENEYPHLKGSTIYPKSVFTSFTKDLTNNLYGNPHSRNPSAQNTSKRVDQVRARILKHFNAKPEEYQVIFTQNATAAIKLVGEIFPWSIGKSNFKYLRESHNSLIGLRNFAKESNSPNIQVVTEDDLNILFTQCNFSGQRFPLSWISQIKKFNTEKSKFLVLLDSAAYSSTSLLSLIDKDNSPDFVVLSFYKMFGFPTGLGALIIKSELNSILKKRYFGGGTINAISYDKPWQEFKKDLSERYEDGTLNFLDIIALDHSFNFMKEIYMDYKFITKHVTSLIKFLYIKMKSYQHWNGKSVCIIHSNNDFSNNKIQGPIFNFNARRSDGSWIGFIELEKLASVNGIHIGAGTHCNPGCMAKWVNLSSDEIIKNFKNGKLCGDDNDIFDSKPTGTIRISLGAMTTIEDILIWLDFFKTYFVETNKVANIMETNNVANNIRTTEIINNNSHITLKRLILYPIKSCHGFTIPSSISWPIINQGLLHDREWMLISIETGRALSQKL</sequence>
<dbReference type="InterPro" id="IPR015424">
    <property type="entry name" value="PyrdxlP-dep_Trfase"/>
</dbReference>
<dbReference type="GO" id="GO:0008265">
    <property type="term" value="F:molybdenum cofactor sulfurtransferase activity"/>
    <property type="evidence" value="ECO:0007669"/>
    <property type="project" value="TreeGrafter"/>
</dbReference>
<proteinExistence type="predicted"/>
<dbReference type="InterPro" id="IPR000192">
    <property type="entry name" value="Aminotrans_V_dom"/>
</dbReference>
<dbReference type="AlphaFoldDB" id="A0A9N8YNM6"/>
<feature type="domain" description="Molybdenum cofactor sulfurase middle" evidence="2">
    <location>
        <begin position="483"/>
        <end position="533"/>
    </location>
</feature>
<organism evidence="3 4">
    <name type="scientific">Diversispora eburnea</name>
    <dbReference type="NCBI Taxonomy" id="1213867"/>
    <lineage>
        <taxon>Eukaryota</taxon>
        <taxon>Fungi</taxon>
        <taxon>Fungi incertae sedis</taxon>
        <taxon>Mucoromycota</taxon>
        <taxon>Glomeromycotina</taxon>
        <taxon>Glomeromycetes</taxon>
        <taxon>Diversisporales</taxon>
        <taxon>Diversisporaceae</taxon>
        <taxon>Diversispora</taxon>
    </lineage>
</organism>
<dbReference type="PANTHER" id="PTHR14237">
    <property type="entry name" value="MOLYBDOPTERIN COFACTOR SULFURASE MOSC"/>
    <property type="match status" value="1"/>
</dbReference>
<protein>
    <submittedName>
        <fullName evidence="3">2760_t:CDS:1</fullName>
    </submittedName>
</protein>
<dbReference type="InterPro" id="IPR005303">
    <property type="entry name" value="MOCOS_middle"/>
</dbReference>
<dbReference type="OrthoDB" id="10264306at2759"/>
<dbReference type="InterPro" id="IPR015421">
    <property type="entry name" value="PyrdxlP-dep_Trfase_major"/>
</dbReference>
<dbReference type="Pfam" id="PF03476">
    <property type="entry name" value="MOSC_N"/>
    <property type="match status" value="1"/>
</dbReference>
<evidence type="ECO:0000259" key="1">
    <source>
        <dbReference type="Pfam" id="PF00266"/>
    </source>
</evidence>
<keyword evidence="4" id="KW-1185">Reference proteome</keyword>
<dbReference type="GO" id="GO:0043545">
    <property type="term" value="P:molybdopterin cofactor metabolic process"/>
    <property type="evidence" value="ECO:0007669"/>
    <property type="project" value="TreeGrafter"/>
</dbReference>
<dbReference type="SUPFAM" id="SSF141673">
    <property type="entry name" value="MOSC N-terminal domain-like"/>
    <property type="match status" value="1"/>
</dbReference>
<feature type="domain" description="Aminotransferase class V" evidence="1">
    <location>
        <begin position="44"/>
        <end position="156"/>
    </location>
</feature>
<name>A0A9N8YNM6_9GLOM</name>
<feature type="domain" description="Aminotransferase class V" evidence="1">
    <location>
        <begin position="169"/>
        <end position="440"/>
    </location>
</feature>